<protein>
    <submittedName>
        <fullName evidence="2">Uncharacterized protein</fullName>
    </submittedName>
</protein>
<evidence type="ECO:0000256" key="1">
    <source>
        <dbReference type="SAM" id="Phobius"/>
    </source>
</evidence>
<feature type="non-terminal residue" evidence="2">
    <location>
        <position position="158"/>
    </location>
</feature>
<sequence>MDVETAVAAALCAVAYYNYAFIREKKVIKRRWKKRRWWMTAIHRNRTSETMEKQLSELIYEPSQINLEIIGDLVCGVRLNVACSCYNCHFVVTDVVETVVAVTEFVETVVAVTEVVETVVAVTDVVEMVVAVVDVETVVVVAAVVVLETVTYNMIMLG</sequence>
<name>A0A8J9YKN9_9NEOP</name>
<dbReference type="AlphaFoldDB" id="A0A8J9YKN9"/>
<gene>
    <name evidence="2" type="ORF">BINO364_LOCUS15232</name>
</gene>
<evidence type="ECO:0000313" key="3">
    <source>
        <dbReference type="Proteomes" id="UP000838878"/>
    </source>
</evidence>
<accession>A0A8J9YKN9</accession>
<feature type="transmembrane region" description="Helical" evidence="1">
    <location>
        <begin position="6"/>
        <end position="22"/>
    </location>
</feature>
<keyword evidence="3" id="KW-1185">Reference proteome</keyword>
<organism evidence="2 3">
    <name type="scientific">Brenthis ino</name>
    <name type="common">lesser marbled fritillary</name>
    <dbReference type="NCBI Taxonomy" id="405034"/>
    <lineage>
        <taxon>Eukaryota</taxon>
        <taxon>Metazoa</taxon>
        <taxon>Ecdysozoa</taxon>
        <taxon>Arthropoda</taxon>
        <taxon>Hexapoda</taxon>
        <taxon>Insecta</taxon>
        <taxon>Pterygota</taxon>
        <taxon>Neoptera</taxon>
        <taxon>Endopterygota</taxon>
        <taxon>Lepidoptera</taxon>
        <taxon>Glossata</taxon>
        <taxon>Ditrysia</taxon>
        <taxon>Papilionoidea</taxon>
        <taxon>Nymphalidae</taxon>
        <taxon>Heliconiinae</taxon>
        <taxon>Argynnini</taxon>
        <taxon>Brenthis</taxon>
    </lineage>
</organism>
<evidence type="ECO:0000313" key="2">
    <source>
        <dbReference type="EMBL" id="CAH0730230.1"/>
    </source>
</evidence>
<dbReference type="Proteomes" id="UP000838878">
    <property type="component" value="Chromosome 8"/>
</dbReference>
<reference evidence="2" key="1">
    <citation type="submission" date="2021-12" db="EMBL/GenBank/DDBJ databases">
        <authorList>
            <person name="Martin H S."/>
        </authorList>
    </citation>
    <scope>NUCLEOTIDE SEQUENCE</scope>
</reference>
<keyword evidence="1" id="KW-0472">Membrane</keyword>
<proteinExistence type="predicted"/>
<dbReference type="EMBL" id="OV170228">
    <property type="protein sequence ID" value="CAH0730230.1"/>
    <property type="molecule type" value="Genomic_DNA"/>
</dbReference>
<keyword evidence="1" id="KW-0812">Transmembrane</keyword>
<keyword evidence="1" id="KW-1133">Transmembrane helix</keyword>
<dbReference type="OrthoDB" id="7482514at2759"/>